<dbReference type="GO" id="GO:0004519">
    <property type="term" value="F:endonuclease activity"/>
    <property type="evidence" value="ECO:0007669"/>
    <property type="project" value="InterPro"/>
</dbReference>
<reference evidence="3 4" key="1">
    <citation type="submission" date="2015-08" db="EMBL/GenBank/DDBJ databases">
        <title>Genomes of Isolates from Cabo Rojo, PR.</title>
        <authorList>
            <person name="Sanchez-Nieves R.L."/>
            <person name="Montalvo-Rodriguez R."/>
        </authorList>
    </citation>
    <scope>NUCLEOTIDE SEQUENCE [LARGE SCALE GENOMIC DNA]</scope>
    <source>
        <strain evidence="3 4">5</strain>
    </source>
</reference>
<gene>
    <name evidence="3" type="ORF">AMR74_05875</name>
</gene>
<dbReference type="InterPro" id="IPR002711">
    <property type="entry name" value="HNH"/>
</dbReference>
<sequence length="199" mass="23492">MGAMQDAASLERLRKGRVTLECEACGEEYSVKHANKDKSRFCSRDCLGQWMSENMTGENNRYDYNQTEFTCEWCGESYFRAANREGETRFCSQECLVEWRSREYSGENHPRWKENGDYYRGPNWHRQRSKARKRDNHECQHCGSSDSELDVHHIIPFREFDDYERANRLQNLITLCDSCHSNVEWGNITIQSKLGTFSQ</sequence>
<dbReference type="Pfam" id="PF01844">
    <property type="entry name" value="HNH"/>
    <property type="match status" value="1"/>
</dbReference>
<dbReference type="PATRIC" id="fig|1705389.3.peg.3138"/>
<dbReference type="Proteomes" id="UP000037747">
    <property type="component" value="Unassembled WGS sequence"/>
</dbReference>
<evidence type="ECO:0000313" key="3">
    <source>
        <dbReference type="EMBL" id="KOX96953.1"/>
    </source>
</evidence>
<keyword evidence="4" id="KW-1185">Reference proteome</keyword>
<dbReference type="CDD" id="cd00085">
    <property type="entry name" value="HNHc"/>
    <property type="match status" value="1"/>
</dbReference>
<accession>A0A0N0UB12</accession>
<feature type="domain" description="TRASH" evidence="2">
    <location>
        <begin position="71"/>
        <end position="103"/>
    </location>
</feature>
<dbReference type="Gene3D" id="3.30.60.160">
    <property type="match status" value="2"/>
</dbReference>
<name>A0A0N0UB12_9EURY</name>
<dbReference type="GO" id="GO:0008270">
    <property type="term" value="F:zinc ion binding"/>
    <property type="evidence" value="ECO:0007669"/>
    <property type="project" value="InterPro"/>
</dbReference>
<evidence type="ECO:0008006" key="5">
    <source>
        <dbReference type="Google" id="ProtNLM"/>
    </source>
</evidence>
<dbReference type="InterPro" id="IPR003615">
    <property type="entry name" value="HNH_nuc"/>
</dbReference>
<evidence type="ECO:0000313" key="4">
    <source>
        <dbReference type="Proteomes" id="UP000037747"/>
    </source>
</evidence>
<dbReference type="SMART" id="SM00746">
    <property type="entry name" value="TRASH"/>
    <property type="match status" value="2"/>
</dbReference>
<evidence type="ECO:0000259" key="2">
    <source>
        <dbReference type="SMART" id="SM00746"/>
    </source>
</evidence>
<feature type="domain" description="HNH nuclease" evidence="1">
    <location>
        <begin position="126"/>
        <end position="181"/>
    </location>
</feature>
<organism evidence="3 4">
    <name type="scientific">Halorubrum tropicale</name>
    <dbReference type="NCBI Taxonomy" id="1765655"/>
    <lineage>
        <taxon>Archaea</taxon>
        <taxon>Methanobacteriati</taxon>
        <taxon>Methanobacteriota</taxon>
        <taxon>Stenosarchaea group</taxon>
        <taxon>Halobacteria</taxon>
        <taxon>Halobacteriales</taxon>
        <taxon>Haloferacaceae</taxon>
        <taxon>Halorubrum</taxon>
    </lineage>
</organism>
<dbReference type="EMBL" id="LIST01000002">
    <property type="protein sequence ID" value="KOX96953.1"/>
    <property type="molecule type" value="Genomic_DNA"/>
</dbReference>
<dbReference type="SMART" id="SM00507">
    <property type="entry name" value="HNHc"/>
    <property type="match status" value="1"/>
</dbReference>
<comment type="caution">
    <text evidence="3">The sequence shown here is derived from an EMBL/GenBank/DDBJ whole genome shotgun (WGS) entry which is preliminary data.</text>
</comment>
<dbReference type="Gene3D" id="1.10.30.50">
    <property type="match status" value="1"/>
</dbReference>
<dbReference type="GO" id="GO:0003676">
    <property type="term" value="F:nucleic acid binding"/>
    <property type="evidence" value="ECO:0007669"/>
    <property type="project" value="InterPro"/>
</dbReference>
<dbReference type="InterPro" id="IPR038603">
    <property type="entry name" value="Znf_FCS_sf"/>
</dbReference>
<protein>
    <recommendedName>
        <fullName evidence="5">HNH nuclease domain-containing protein</fullName>
    </recommendedName>
</protein>
<feature type="domain" description="TRASH" evidence="2">
    <location>
        <begin position="22"/>
        <end position="54"/>
    </location>
</feature>
<dbReference type="STRING" id="1765655.AMR74_05875"/>
<proteinExistence type="predicted"/>
<dbReference type="InterPro" id="IPR011017">
    <property type="entry name" value="TRASH_dom"/>
</dbReference>
<evidence type="ECO:0000259" key="1">
    <source>
        <dbReference type="SMART" id="SM00507"/>
    </source>
</evidence>
<dbReference type="AlphaFoldDB" id="A0A0N0UB12"/>